<organism evidence="3 4">
    <name type="scientific">Labilibaculum manganireducens</name>
    <dbReference type="NCBI Taxonomy" id="1940525"/>
    <lineage>
        <taxon>Bacteria</taxon>
        <taxon>Pseudomonadati</taxon>
        <taxon>Bacteroidota</taxon>
        <taxon>Bacteroidia</taxon>
        <taxon>Marinilabiliales</taxon>
        <taxon>Marinifilaceae</taxon>
        <taxon>Labilibaculum</taxon>
    </lineage>
</organism>
<dbReference type="SUPFAM" id="SSF53756">
    <property type="entry name" value="UDP-Glycosyltransferase/glycogen phosphorylase"/>
    <property type="match status" value="1"/>
</dbReference>
<sequence>MKKIVHVIFSLRVAGAENVCITICNHLNKQKYKVYVITIFDAVPLAEKLKNNTSVTVISLGVPLQSRFWLFSPKVFVKFRRILKEIAPDTIHSHFWGVGTWILSVIKDLPVKNRIATIHTSGGHYKSSYWFSRIDRNVEMLTYKLLNFKLVCVSEEVRKTMEEELKLSNSSVILNGIDIDYFIPVNGNAEKSTNYPVLIHVGRFLPAKNHWDIIRSLPLLKKKFPNFRMCFLGVGVKEQLEEYCKENHLIDNVHFHGVQDNVLKYLHQADIGIFPSSYEGLGLALLEMMSCELPVIISDIPVFREITKNGTCAKIVGLHQIEELSNCIVELAGDKKQMRDLGKTGRKIVMEKFSHKQMISSYEVMYDMIY</sequence>
<evidence type="ECO:0000313" key="4">
    <source>
        <dbReference type="Proteomes" id="UP000233618"/>
    </source>
</evidence>
<dbReference type="RefSeq" id="WP_101309523.1">
    <property type="nucleotide sequence ID" value="NZ_MVDE01000011.1"/>
</dbReference>
<dbReference type="AlphaFoldDB" id="A0A2N3I9H3"/>
<evidence type="ECO:0000259" key="1">
    <source>
        <dbReference type="Pfam" id="PF00534"/>
    </source>
</evidence>
<accession>A0A2N3I9H3</accession>
<dbReference type="EMBL" id="MVDE01000011">
    <property type="protein sequence ID" value="PKQ66949.1"/>
    <property type="molecule type" value="Genomic_DNA"/>
</dbReference>
<reference evidence="3 4" key="1">
    <citation type="journal article" date="2017" name="Front. Microbiol.">
        <title>Labilibaculum manganireducens gen. nov., sp. nov. and Labilibaculum filiforme sp. nov., Novel Bacteroidetes Isolated from Subsurface Sediments of the Baltic Sea.</title>
        <authorList>
            <person name="Vandieken V."/>
            <person name="Marshall I.P."/>
            <person name="Niemann H."/>
            <person name="Engelen B."/>
            <person name="Cypionka H."/>
        </authorList>
    </citation>
    <scope>NUCLEOTIDE SEQUENCE [LARGE SCALE GENOMIC DNA]</scope>
    <source>
        <strain evidence="3 4">59.10-2M</strain>
    </source>
</reference>
<dbReference type="InterPro" id="IPR028098">
    <property type="entry name" value="Glyco_trans_4-like_N"/>
</dbReference>
<dbReference type="Proteomes" id="UP000233618">
    <property type="component" value="Unassembled WGS sequence"/>
</dbReference>
<dbReference type="InterPro" id="IPR050194">
    <property type="entry name" value="Glycosyltransferase_grp1"/>
</dbReference>
<gene>
    <name evidence="3" type="ORF">BZG01_09105</name>
</gene>
<comment type="caution">
    <text evidence="3">The sequence shown here is derived from an EMBL/GenBank/DDBJ whole genome shotgun (WGS) entry which is preliminary data.</text>
</comment>
<protein>
    <recommendedName>
        <fullName evidence="5">Glycosyltransferase subfamily 4-like N-terminal domain-containing protein</fullName>
    </recommendedName>
</protein>
<name>A0A2N3I9H3_9BACT</name>
<keyword evidence="4" id="KW-1185">Reference proteome</keyword>
<proteinExistence type="predicted"/>
<feature type="domain" description="Glycosyl transferase family 1" evidence="1">
    <location>
        <begin position="191"/>
        <end position="347"/>
    </location>
</feature>
<evidence type="ECO:0000259" key="2">
    <source>
        <dbReference type="Pfam" id="PF13439"/>
    </source>
</evidence>
<evidence type="ECO:0008006" key="5">
    <source>
        <dbReference type="Google" id="ProtNLM"/>
    </source>
</evidence>
<dbReference type="PANTHER" id="PTHR45947">
    <property type="entry name" value="SULFOQUINOVOSYL TRANSFERASE SQD2"/>
    <property type="match status" value="1"/>
</dbReference>
<dbReference type="GO" id="GO:0016757">
    <property type="term" value="F:glycosyltransferase activity"/>
    <property type="evidence" value="ECO:0007669"/>
    <property type="project" value="InterPro"/>
</dbReference>
<dbReference type="Pfam" id="PF13439">
    <property type="entry name" value="Glyco_transf_4"/>
    <property type="match status" value="1"/>
</dbReference>
<dbReference type="Pfam" id="PF00534">
    <property type="entry name" value="Glycos_transf_1"/>
    <property type="match status" value="1"/>
</dbReference>
<dbReference type="CDD" id="cd03811">
    <property type="entry name" value="GT4_GT28_WabH-like"/>
    <property type="match status" value="1"/>
</dbReference>
<evidence type="ECO:0000313" key="3">
    <source>
        <dbReference type="EMBL" id="PKQ66949.1"/>
    </source>
</evidence>
<dbReference type="Gene3D" id="3.40.50.2000">
    <property type="entry name" value="Glycogen Phosphorylase B"/>
    <property type="match status" value="2"/>
</dbReference>
<dbReference type="InterPro" id="IPR001296">
    <property type="entry name" value="Glyco_trans_1"/>
</dbReference>
<dbReference type="PANTHER" id="PTHR45947:SF3">
    <property type="entry name" value="SULFOQUINOVOSYL TRANSFERASE SQD2"/>
    <property type="match status" value="1"/>
</dbReference>
<feature type="domain" description="Glycosyltransferase subfamily 4-like N-terminal" evidence="2">
    <location>
        <begin position="14"/>
        <end position="180"/>
    </location>
</feature>